<name>A0A9W6TZT7_9STRA</name>
<evidence type="ECO:0000313" key="2">
    <source>
        <dbReference type="EMBL" id="GMF22388.1"/>
    </source>
</evidence>
<sequence>MQLSPASVDIPQTDTCIAPPHLDSTSDSSDVVSTHEKKISVTGVNDPPTIEREPASIPSVYSGGSCVELSGLKLGDVEAVAAGNDPTAMVPILTLQVKVKVGILQVNRRSALYHGVYVVGNDGKNVGDATLAWTRPDLADSWLTMKGSISDLNDFLPAVEYCSSSDRSDTTPDSLRLTLSDNGFCGGTTKESLSTSLEVPLHITPMIDVGELSLTMSNITLSTHWASIAVQYTPGTANEVDCILELKYSNGMLLVIDYQKGVHYKELDIPPLDAPSGSAHVSIPTKGLLVRFWSDKRQHNSTSFRFVRNECVMGEVCRPMESTALYEGSSDEEIIAAAQMLAVDSESFTNLQVLRYPMSRMWLLWNMPETFMHKVVAATQNPVSIQTAKRYFHLQGKREQVTAQLKTLKVYSLVGGMWSHNQLNITLSTVDNGATRVDVISAQVDIFSTPVLENIQLLCPPEFALGDNTEIPLGSVVLSYPSTYASSSVFKLKIQSSLGSIWWDAGSLSLAIVTQQISKHRLELQGNIMDLSAAFSNIRIDESNSHMEFSHFYENRQGSQAVPLFKIKTISDQLLTTSLTETKTALEVYPLESTVDRLAPRFHSSLSNTESKTEIVTDTISMTLETVDDANVVASLATNIRVPRKKRKLGIRLPVSFLQVGHNETRRIDSIGFEGYAPRLRFSVNCSKGSLYFLSEPTSKSPINSPADLKSTLEFGGYFSDLKETFRYGHLVYTPNDDAMGYDSLLFLLESDDDQASQSVPIVIHSSPKPPVLTLPVTPIFVIENEDILIKGVALNLKETEEYISFGILLNITAQSGLLALAISDNSHNAQHDTHIQIHGDAENINAALKGLRYRSPMRRALGEDEIVFSVSWTAEAREHISAATFVVPIKIIKRPLAIGVYMNDNVIGESLVT</sequence>
<gene>
    <name evidence="2" type="ORF">Plil01_000891900</name>
</gene>
<dbReference type="Proteomes" id="UP001165083">
    <property type="component" value="Unassembled WGS sequence"/>
</dbReference>
<evidence type="ECO:0000256" key="1">
    <source>
        <dbReference type="SAM" id="MobiDB-lite"/>
    </source>
</evidence>
<evidence type="ECO:0000313" key="3">
    <source>
        <dbReference type="Proteomes" id="UP001165083"/>
    </source>
</evidence>
<feature type="compositionally biased region" description="Low complexity" evidence="1">
    <location>
        <begin position="23"/>
        <end position="32"/>
    </location>
</feature>
<protein>
    <submittedName>
        <fullName evidence="2">Unnamed protein product</fullName>
    </submittedName>
</protein>
<dbReference type="AlphaFoldDB" id="A0A9W6TZT7"/>
<reference evidence="2" key="1">
    <citation type="submission" date="2023-04" db="EMBL/GenBank/DDBJ databases">
        <title>Phytophthora lilii NBRC 32176.</title>
        <authorList>
            <person name="Ichikawa N."/>
            <person name="Sato H."/>
            <person name="Tonouchi N."/>
        </authorList>
    </citation>
    <scope>NUCLEOTIDE SEQUENCE</scope>
    <source>
        <strain evidence="2">NBRC 32176</strain>
    </source>
</reference>
<dbReference type="EMBL" id="BSXW01000439">
    <property type="protein sequence ID" value="GMF22388.1"/>
    <property type="molecule type" value="Genomic_DNA"/>
</dbReference>
<dbReference type="OrthoDB" id="125643at2759"/>
<feature type="region of interest" description="Disordered" evidence="1">
    <location>
        <begin position="1"/>
        <end position="32"/>
    </location>
</feature>
<accession>A0A9W6TZT7</accession>
<organism evidence="2 3">
    <name type="scientific">Phytophthora lilii</name>
    <dbReference type="NCBI Taxonomy" id="2077276"/>
    <lineage>
        <taxon>Eukaryota</taxon>
        <taxon>Sar</taxon>
        <taxon>Stramenopiles</taxon>
        <taxon>Oomycota</taxon>
        <taxon>Peronosporomycetes</taxon>
        <taxon>Peronosporales</taxon>
        <taxon>Peronosporaceae</taxon>
        <taxon>Phytophthora</taxon>
    </lineage>
</organism>
<comment type="caution">
    <text evidence="2">The sequence shown here is derived from an EMBL/GenBank/DDBJ whole genome shotgun (WGS) entry which is preliminary data.</text>
</comment>
<feature type="compositionally biased region" description="Polar residues" evidence="1">
    <location>
        <begin position="1"/>
        <end position="15"/>
    </location>
</feature>
<keyword evidence="3" id="KW-1185">Reference proteome</keyword>
<proteinExistence type="predicted"/>